<reference evidence="2 3" key="1">
    <citation type="submission" date="2022-01" db="EMBL/GenBank/DDBJ databases">
        <authorList>
            <person name="Xiong W."/>
            <person name="Schranz E."/>
        </authorList>
    </citation>
    <scope>NUCLEOTIDE SEQUENCE [LARGE SCALE GENOMIC DNA]</scope>
</reference>
<dbReference type="Proteomes" id="UP001157418">
    <property type="component" value="Unassembled WGS sequence"/>
</dbReference>
<gene>
    <name evidence="2" type="ORF">LVIROSA_LOCUS2832</name>
</gene>
<organism evidence="2 3">
    <name type="scientific">Lactuca virosa</name>
    <dbReference type="NCBI Taxonomy" id="75947"/>
    <lineage>
        <taxon>Eukaryota</taxon>
        <taxon>Viridiplantae</taxon>
        <taxon>Streptophyta</taxon>
        <taxon>Embryophyta</taxon>
        <taxon>Tracheophyta</taxon>
        <taxon>Spermatophyta</taxon>
        <taxon>Magnoliopsida</taxon>
        <taxon>eudicotyledons</taxon>
        <taxon>Gunneridae</taxon>
        <taxon>Pentapetalae</taxon>
        <taxon>asterids</taxon>
        <taxon>campanulids</taxon>
        <taxon>Asterales</taxon>
        <taxon>Asteraceae</taxon>
        <taxon>Cichorioideae</taxon>
        <taxon>Cichorieae</taxon>
        <taxon>Lactucinae</taxon>
        <taxon>Lactuca</taxon>
    </lineage>
</organism>
<sequence>MHPTSSCHQEEKAVTGEEREATKGTMRTSGEAGKSWNVAVTSQKLPLLRYTTVYDRRRRHQGLVTIGMHLTSSCHQEEKAVTGEDREATKGTMRTSGEARKSWNVAVTSQKLPLLRFVAATPP</sequence>
<evidence type="ECO:0000313" key="3">
    <source>
        <dbReference type="Proteomes" id="UP001157418"/>
    </source>
</evidence>
<keyword evidence="3" id="KW-1185">Reference proteome</keyword>
<feature type="region of interest" description="Disordered" evidence="1">
    <location>
        <begin position="75"/>
        <end position="98"/>
    </location>
</feature>
<evidence type="ECO:0000256" key="1">
    <source>
        <dbReference type="SAM" id="MobiDB-lite"/>
    </source>
</evidence>
<dbReference type="AlphaFoldDB" id="A0AAU9LKM1"/>
<dbReference type="EMBL" id="CAKMRJ010000001">
    <property type="protein sequence ID" value="CAH1414952.1"/>
    <property type="molecule type" value="Genomic_DNA"/>
</dbReference>
<comment type="caution">
    <text evidence="2">The sequence shown here is derived from an EMBL/GenBank/DDBJ whole genome shotgun (WGS) entry which is preliminary data.</text>
</comment>
<feature type="compositionally biased region" description="Basic and acidic residues" evidence="1">
    <location>
        <begin position="75"/>
        <end position="89"/>
    </location>
</feature>
<feature type="region of interest" description="Disordered" evidence="1">
    <location>
        <begin position="1"/>
        <end position="34"/>
    </location>
</feature>
<evidence type="ECO:0000313" key="2">
    <source>
        <dbReference type="EMBL" id="CAH1414952.1"/>
    </source>
</evidence>
<name>A0AAU9LKM1_9ASTR</name>
<feature type="compositionally biased region" description="Basic and acidic residues" evidence="1">
    <location>
        <begin position="8"/>
        <end position="22"/>
    </location>
</feature>
<accession>A0AAU9LKM1</accession>
<protein>
    <submittedName>
        <fullName evidence="2">Uncharacterized protein</fullName>
    </submittedName>
</protein>
<proteinExistence type="predicted"/>